<proteinExistence type="predicted"/>
<keyword evidence="3" id="KW-1185">Reference proteome</keyword>
<accession>A0ABR1EXD0</accession>
<comment type="caution">
    <text evidence="2">The sequence shown here is derived from an EMBL/GenBank/DDBJ whole genome shotgun (WGS) entry which is preliminary data.</text>
</comment>
<protein>
    <submittedName>
        <fullName evidence="2">Uncharacterized protein</fullName>
    </submittedName>
</protein>
<organism evidence="2 3">
    <name type="scientific">Necator americanus</name>
    <name type="common">Human hookworm</name>
    <dbReference type="NCBI Taxonomy" id="51031"/>
    <lineage>
        <taxon>Eukaryota</taxon>
        <taxon>Metazoa</taxon>
        <taxon>Ecdysozoa</taxon>
        <taxon>Nematoda</taxon>
        <taxon>Chromadorea</taxon>
        <taxon>Rhabditida</taxon>
        <taxon>Rhabditina</taxon>
        <taxon>Rhabditomorpha</taxon>
        <taxon>Strongyloidea</taxon>
        <taxon>Ancylostomatidae</taxon>
        <taxon>Bunostominae</taxon>
        <taxon>Necator</taxon>
    </lineage>
</organism>
<evidence type="ECO:0000313" key="2">
    <source>
        <dbReference type="EMBL" id="KAK6767330.1"/>
    </source>
</evidence>
<gene>
    <name evidence="2" type="primary">Necator_2022.05.29.01.07.g97</name>
    <name evidence="1" type="synonym">Necator_chrX.g26517</name>
    <name evidence="1" type="ORF">RB195_026350</name>
    <name evidence="2" type="ORF">RB195_026545</name>
</gene>
<dbReference type="EMBL" id="JAVFWL010000007">
    <property type="protein sequence ID" value="KAK6767330.1"/>
    <property type="molecule type" value="Genomic_DNA"/>
</dbReference>
<reference evidence="2 3" key="1">
    <citation type="submission" date="2023-08" db="EMBL/GenBank/DDBJ databases">
        <title>A Necator americanus chromosomal reference genome.</title>
        <authorList>
            <person name="Ilik V."/>
            <person name="Petrzelkova K.J."/>
            <person name="Pardy F."/>
            <person name="Fuh T."/>
            <person name="Niatou-Singa F.S."/>
            <person name="Gouil Q."/>
            <person name="Baker L."/>
            <person name="Ritchie M.E."/>
            <person name="Jex A.R."/>
            <person name="Gazzola D."/>
            <person name="Li H."/>
            <person name="Toshio Fujiwara R."/>
            <person name="Zhan B."/>
            <person name="Aroian R.V."/>
            <person name="Pafco B."/>
            <person name="Schwarz E.M."/>
        </authorList>
    </citation>
    <scope>NUCLEOTIDE SEQUENCE [LARGE SCALE GENOMIC DNA]</scope>
    <source>
        <strain evidence="2 3">Aroian</strain>
        <tissue evidence="2">Whole animal</tissue>
    </source>
</reference>
<sequence length="150" mass="17218">MKTAEVLNKDAFYDDHITFMSKISRQQTVIVGNDANTSVEEQSDVLGIWYYLTKRTTSCKWKPSGSSFHADELHHYNNVRDESSTLSVYVADTTTLTPEEQRKWNMSTFKLQLRLGSNKGHPFVRHPKIGALWDIAFNSDHRPILLSSKL</sequence>
<dbReference type="EMBL" id="JAVFWL010000006">
    <property type="protein sequence ID" value="KAK6767025.1"/>
    <property type="molecule type" value="Genomic_DNA"/>
</dbReference>
<name>A0ABR1EXD0_NECAM</name>
<evidence type="ECO:0000313" key="3">
    <source>
        <dbReference type="Proteomes" id="UP001303046"/>
    </source>
</evidence>
<dbReference type="Proteomes" id="UP001303046">
    <property type="component" value="Unassembled WGS sequence"/>
</dbReference>
<evidence type="ECO:0000313" key="1">
    <source>
        <dbReference type="EMBL" id="KAK6767025.1"/>
    </source>
</evidence>